<feature type="domain" description="GH16" evidence="4">
    <location>
        <begin position="1"/>
        <end position="251"/>
    </location>
</feature>
<keyword evidence="3" id="KW-0326">Glycosidase</keyword>
<dbReference type="Proteomes" id="UP000726737">
    <property type="component" value="Unassembled WGS sequence"/>
</dbReference>
<protein>
    <recommendedName>
        <fullName evidence="4">GH16 domain-containing protein</fullName>
    </recommendedName>
</protein>
<dbReference type="PANTHER" id="PTHR10963">
    <property type="entry name" value="GLYCOSYL HYDROLASE-RELATED"/>
    <property type="match status" value="1"/>
</dbReference>
<dbReference type="PROSITE" id="PS51762">
    <property type="entry name" value="GH16_2"/>
    <property type="match status" value="1"/>
</dbReference>
<dbReference type="EMBL" id="JAAAJA010000420">
    <property type="protein sequence ID" value="KAG0254101.1"/>
    <property type="molecule type" value="Genomic_DNA"/>
</dbReference>
<dbReference type="GO" id="GO:0004553">
    <property type="term" value="F:hydrolase activity, hydrolyzing O-glycosyl compounds"/>
    <property type="evidence" value="ECO:0007669"/>
    <property type="project" value="InterPro"/>
</dbReference>
<comment type="caution">
    <text evidence="5">The sequence shown here is derived from an EMBL/GenBank/DDBJ whole genome shotgun (WGS) entry which is preliminary data.</text>
</comment>
<evidence type="ECO:0000313" key="5">
    <source>
        <dbReference type="EMBL" id="KAG0254101.1"/>
    </source>
</evidence>
<keyword evidence="1" id="KW-0732">Signal</keyword>
<dbReference type="PANTHER" id="PTHR10963:SF22">
    <property type="entry name" value="GLYCOSIDASE CRH2-RELATED"/>
    <property type="match status" value="1"/>
</dbReference>
<sequence length="365" mass="40720">MHTILLFDDDNEKKKDFDRPDSVITLNNFSGNPSDAPWTSDFLPNNARVENGHLVLALEKGQSMNNFGNTPGFGATVSSTRWMLYGKVSARIKSGSPNKGIVSSFIYRSSLTGDEVDYEWVGKEPSQVQSNYYWRTPATMDTQDINYGNSIHSEIGVDLSKEFQVYTVEWLPDRLTWSVNNKIVRTMHKSEASNGTQYPSSPSQIQFSIWDGGLGDPDTQAWAGGPTEWEGGSGPYEMYVDWVDIQCHSPVDPVSTSWPPKDQGFQGYVNPLERDASSPLAKEAIVLGTNAPTFSTLNEGGLHWGKFNGRYLVDGKFPIPTNKQRNNGGGRNVHFNSNKQSPLAKFFPFMSTMMVYILACWFSFA</sequence>
<dbReference type="InterPro" id="IPR013320">
    <property type="entry name" value="ConA-like_dom_sf"/>
</dbReference>
<keyword evidence="2" id="KW-0378">Hydrolase</keyword>
<dbReference type="AlphaFoldDB" id="A0A9P6U069"/>
<reference evidence="5" key="1">
    <citation type="journal article" date="2020" name="Fungal Divers.">
        <title>Resolving the Mortierellaceae phylogeny through synthesis of multi-gene phylogenetics and phylogenomics.</title>
        <authorList>
            <person name="Vandepol N."/>
            <person name="Liber J."/>
            <person name="Desiro A."/>
            <person name="Na H."/>
            <person name="Kennedy M."/>
            <person name="Barry K."/>
            <person name="Grigoriev I.V."/>
            <person name="Miller A.N."/>
            <person name="O'Donnell K."/>
            <person name="Stajich J.E."/>
            <person name="Bonito G."/>
        </authorList>
    </citation>
    <scope>NUCLEOTIDE SEQUENCE</scope>
    <source>
        <strain evidence="5">KOD948</strain>
    </source>
</reference>
<name>A0A9P6U069_9FUNG</name>
<dbReference type="OrthoDB" id="4781at2759"/>
<dbReference type="InterPro" id="IPR050546">
    <property type="entry name" value="Glycosyl_Hydrlase_16"/>
</dbReference>
<gene>
    <name evidence="5" type="ORF">BG011_005980</name>
</gene>
<evidence type="ECO:0000256" key="2">
    <source>
        <dbReference type="ARBA" id="ARBA00022801"/>
    </source>
</evidence>
<proteinExistence type="predicted"/>
<evidence type="ECO:0000256" key="1">
    <source>
        <dbReference type="ARBA" id="ARBA00022729"/>
    </source>
</evidence>
<keyword evidence="6" id="KW-1185">Reference proteome</keyword>
<evidence type="ECO:0000256" key="3">
    <source>
        <dbReference type="ARBA" id="ARBA00023295"/>
    </source>
</evidence>
<evidence type="ECO:0000313" key="6">
    <source>
        <dbReference type="Proteomes" id="UP000726737"/>
    </source>
</evidence>
<dbReference type="InterPro" id="IPR000757">
    <property type="entry name" value="Beta-glucanase-like"/>
</dbReference>
<dbReference type="Gene3D" id="2.60.120.200">
    <property type="match status" value="1"/>
</dbReference>
<dbReference type="Pfam" id="PF00722">
    <property type="entry name" value="Glyco_hydro_16"/>
    <property type="match status" value="1"/>
</dbReference>
<evidence type="ECO:0000259" key="4">
    <source>
        <dbReference type="PROSITE" id="PS51762"/>
    </source>
</evidence>
<accession>A0A9P6U069</accession>
<dbReference type="SUPFAM" id="SSF49899">
    <property type="entry name" value="Concanavalin A-like lectins/glucanases"/>
    <property type="match status" value="1"/>
</dbReference>
<dbReference type="GO" id="GO:0005975">
    <property type="term" value="P:carbohydrate metabolic process"/>
    <property type="evidence" value="ECO:0007669"/>
    <property type="project" value="InterPro"/>
</dbReference>
<organism evidence="5 6">
    <name type="scientific">Mortierella polycephala</name>
    <dbReference type="NCBI Taxonomy" id="41804"/>
    <lineage>
        <taxon>Eukaryota</taxon>
        <taxon>Fungi</taxon>
        <taxon>Fungi incertae sedis</taxon>
        <taxon>Mucoromycota</taxon>
        <taxon>Mortierellomycotina</taxon>
        <taxon>Mortierellomycetes</taxon>
        <taxon>Mortierellales</taxon>
        <taxon>Mortierellaceae</taxon>
        <taxon>Mortierella</taxon>
    </lineage>
</organism>